<evidence type="ECO:0000313" key="2">
    <source>
        <dbReference type="Proteomes" id="UP000738349"/>
    </source>
</evidence>
<organism evidence="1 2">
    <name type="scientific">Dactylonectria macrodidyma</name>
    <dbReference type="NCBI Taxonomy" id="307937"/>
    <lineage>
        <taxon>Eukaryota</taxon>
        <taxon>Fungi</taxon>
        <taxon>Dikarya</taxon>
        <taxon>Ascomycota</taxon>
        <taxon>Pezizomycotina</taxon>
        <taxon>Sordariomycetes</taxon>
        <taxon>Hypocreomycetidae</taxon>
        <taxon>Hypocreales</taxon>
        <taxon>Nectriaceae</taxon>
        <taxon>Dactylonectria</taxon>
    </lineage>
</organism>
<comment type="caution">
    <text evidence="1">The sequence shown here is derived from an EMBL/GenBank/DDBJ whole genome shotgun (WGS) entry which is preliminary data.</text>
</comment>
<name>A0A9P9JP04_9HYPO</name>
<proteinExistence type="predicted"/>
<evidence type="ECO:0000313" key="1">
    <source>
        <dbReference type="EMBL" id="KAH7170285.1"/>
    </source>
</evidence>
<gene>
    <name evidence="1" type="ORF">EDB81DRAFT_159264</name>
</gene>
<protein>
    <submittedName>
        <fullName evidence="1">Uncharacterized protein</fullName>
    </submittedName>
</protein>
<sequence>MSEFKNTMPVGISLGILLVFSWPRGRRGLGRLGGDTQVLPRGTRQAAPRVDKTPRSACQEVEGKLGNKLGNNKKAGHVGWALGLAGCWGATRLVPEDEDSVPDQAYQWARGQLEGRSRRAESLIDEESVILGPRPKSQEECLSRAVTRLGKKPHAHEGVAGIA</sequence>
<dbReference type="EMBL" id="JAGMUV010000002">
    <property type="protein sequence ID" value="KAH7170285.1"/>
    <property type="molecule type" value="Genomic_DNA"/>
</dbReference>
<dbReference type="AlphaFoldDB" id="A0A9P9JP04"/>
<dbReference type="Proteomes" id="UP000738349">
    <property type="component" value="Unassembled WGS sequence"/>
</dbReference>
<accession>A0A9P9JP04</accession>
<reference evidence="1" key="1">
    <citation type="journal article" date="2021" name="Nat. Commun.">
        <title>Genetic determinants of endophytism in the Arabidopsis root mycobiome.</title>
        <authorList>
            <person name="Mesny F."/>
            <person name="Miyauchi S."/>
            <person name="Thiergart T."/>
            <person name="Pickel B."/>
            <person name="Atanasova L."/>
            <person name="Karlsson M."/>
            <person name="Huettel B."/>
            <person name="Barry K.W."/>
            <person name="Haridas S."/>
            <person name="Chen C."/>
            <person name="Bauer D."/>
            <person name="Andreopoulos W."/>
            <person name="Pangilinan J."/>
            <person name="LaButti K."/>
            <person name="Riley R."/>
            <person name="Lipzen A."/>
            <person name="Clum A."/>
            <person name="Drula E."/>
            <person name="Henrissat B."/>
            <person name="Kohler A."/>
            <person name="Grigoriev I.V."/>
            <person name="Martin F.M."/>
            <person name="Hacquard S."/>
        </authorList>
    </citation>
    <scope>NUCLEOTIDE SEQUENCE</scope>
    <source>
        <strain evidence="1">MPI-CAGE-AT-0147</strain>
    </source>
</reference>
<keyword evidence="2" id="KW-1185">Reference proteome</keyword>